<evidence type="ECO:0000313" key="2">
    <source>
        <dbReference type="EMBL" id="KAG0291013.1"/>
    </source>
</evidence>
<reference evidence="2" key="1">
    <citation type="journal article" date="2020" name="Fungal Divers.">
        <title>Resolving the Mortierellaceae phylogeny through synthesis of multi-gene phylogenetics and phylogenomics.</title>
        <authorList>
            <person name="Vandepol N."/>
            <person name="Liber J."/>
            <person name="Desiro A."/>
            <person name="Na H."/>
            <person name="Kennedy M."/>
            <person name="Barry K."/>
            <person name="Grigoriev I.V."/>
            <person name="Miller A.N."/>
            <person name="O'Donnell K."/>
            <person name="Stajich J.E."/>
            <person name="Bonito G."/>
        </authorList>
    </citation>
    <scope>NUCLEOTIDE SEQUENCE</scope>
    <source>
        <strain evidence="2">NVP60</strain>
    </source>
</reference>
<feature type="non-terminal residue" evidence="2">
    <location>
        <position position="542"/>
    </location>
</feature>
<organism evidence="2 3">
    <name type="scientific">Linnemannia gamsii</name>
    <dbReference type="NCBI Taxonomy" id="64522"/>
    <lineage>
        <taxon>Eukaryota</taxon>
        <taxon>Fungi</taxon>
        <taxon>Fungi incertae sedis</taxon>
        <taxon>Mucoromycota</taxon>
        <taxon>Mortierellomycotina</taxon>
        <taxon>Mortierellomycetes</taxon>
        <taxon>Mortierellales</taxon>
        <taxon>Mortierellaceae</taxon>
        <taxon>Linnemannia</taxon>
    </lineage>
</organism>
<dbReference type="GO" id="GO:0006405">
    <property type="term" value="P:RNA export from nucleus"/>
    <property type="evidence" value="ECO:0007669"/>
    <property type="project" value="InterPro"/>
</dbReference>
<dbReference type="OrthoDB" id="2363618at2759"/>
<comment type="caution">
    <text evidence="2">The sequence shown here is derived from an EMBL/GenBank/DDBJ whole genome shotgun (WGS) entry which is preliminary data.</text>
</comment>
<dbReference type="InterPro" id="IPR044694">
    <property type="entry name" value="NUP214"/>
</dbReference>
<evidence type="ECO:0000313" key="3">
    <source>
        <dbReference type="Proteomes" id="UP000823405"/>
    </source>
</evidence>
<keyword evidence="3" id="KW-1185">Reference proteome</keyword>
<feature type="compositionally biased region" description="Acidic residues" evidence="1">
    <location>
        <begin position="504"/>
        <end position="524"/>
    </location>
</feature>
<dbReference type="AlphaFoldDB" id="A0A9P6QPT8"/>
<gene>
    <name evidence="2" type="ORF">BGZ97_006015</name>
</gene>
<feature type="region of interest" description="Disordered" evidence="1">
    <location>
        <begin position="504"/>
        <end position="529"/>
    </location>
</feature>
<name>A0A9P6QPT8_9FUNG</name>
<dbReference type="InterPro" id="IPR032675">
    <property type="entry name" value="LRR_dom_sf"/>
</dbReference>
<dbReference type="Proteomes" id="UP000823405">
    <property type="component" value="Unassembled WGS sequence"/>
</dbReference>
<dbReference type="Gene3D" id="3.80.10.10">
    <property type="entry name" value="Ribonuclease Inhibitor"/>
    <property type="match status" value="1"/>
</dbReference>
<evidence type="ECO:0000256" key="1">
    <source>
        <dbReference type="SAM" id="MobiDB-lite"/>
    </source>
</evidence>
<dbReference type="PANTHER" id="PTHR34418">
    <property type="entry name" value="NUCLEAR PORE COMPLEX PROTEIN NUP214 ISOFORM X1"/>
    <property type="match status" value="1"/>
</dbReference>
<dbReference type="PANTHER" id="PTHR34418:SF3">
    <property type="entry name" value="NUCLEAR PORE COMPLEX PROTEIN NUP214"/>
    <property type="match status" value="1"/>
</dbReference>
<sequence length="542" mass="58070">VPASIGFGAAGPAPTGFGAVGPASTGFGAAGPASTGFGAVGPASTGFGAVGSALTGFGATATASGPTPLVPTLGTPVAAGGFGGHGGIPSSSSSSSLSLSSSSSAAATLAPTPNQNTKSEAQRRIDAETVLLTLLAQNRHLEFLVLPPVIHNRMRSVPKFTGYIRSIVTQGAGGVGREGGGGGISEEAMALVNKYPRLRSLQLDLVATINREELDALRAVTDTSLTYLEIDVSVGHAVEYACHQVLMNTPYLLSSIELAGGGPVDEIRFDNTAKDAFLRHAPTLEHLDVSSYCFDSETLQALLNTCSVLKTVKTMEDSLGYRPNVETELDALRATQHSWACEQLEVFECKITSVPRPDISVIEIGNLHFPVQWTPPPASSINSTIPATAQQESHTLQRRILKNLGRCTHIRKLWLGTYGCNNNDPEYSYLQIRGIRSMLVDSYVQTSCLELSLASGLDELAGLGELEEFVIERMAHRIGLAEVKWMVENWPKLKRIYGLRYTDDDDQLNDDNEDGEEEEEEVPEEPDHILWLRENRPDIQVS</sequence>
<protein>
    <submittedName>
        <fullName evidence="2">Uncharacterized protein</fullName>
    </submittedName>
</protein>
<accession>A0A9P6QPT8</accession>
<dbReference type="GO" id="GO:0017056">
    <property type="term" value="F:structural constituent of nuclear pore"/>
    <property type="evidence" value="ECO:0007669"/>
    <property type="project" value="InterPro"/>
</dbReference>
<proteinExistence type="predicted"/>
<dbReference type="EMBL" id="JAAAIN010002681">
    <property type="protein sequence ID" value="KAG0291013.1"/>
    <property type="molecule type" value="Genomic_DNA"/>
</dbReference>